<dbReference type="AlphaFoldDB" id="A0A653BEJ9"/>
<proteinExistence type="predicted"/>
<name>A0A653BEJ9_CALMS</name>
<feature type="non-terminal residue" evidence="1">
    <location>
        <position position="1"/>
    </location>
</feature>
<protein>
    <submittedName>
        <fullName evidence="1">Uncharacterized protein</fullName>
    </submittedName>
</protein>
<evidence type="ECO:0000313" key="1">
    <source>
        <dbReference type="EMBL" id="VEN33961.1"/>
    </source>
</evidence>
<dbReference type="Proteomes" id="UP000410492">
    <property type="component" value="Unassembled WGS sequence"/>
</dbReference>
<accession>A0A653BEJ9</accession>
<keyword evidence="2" id="KW-1185">Reference proteome</keyword>
<reference evidence="1 2" key="1">
    <citation type="submission" date="2019-01" db="EMBL/GenBank/DDBJ databases">
        <authorList>
            <person name="Sayadi A."/>
        </authorList>
    </citation>
    <scope>NUCLEOTIDE SEQUENCE [LARGE SCALE GENOMIC DNA]</scope>
</reference>
<dbReference type="EMBL" id="CAACVG010000364">
    <property type="protein sequence ID" value="VEN33961.1"/>
    <property type="molecule type" value="Genomic_DNA"/>
</dbReference>
<organism evidence="1 2">
    <name type="scientific">Callosobruchus maculatus</name>
    <name type="common">Southern cowpea weevil</name>
    <name type="synonym">Pulse bruchid</name>
    <dbReference type="NCBI Taxonomy" id="64391"/>
    <lineage>
        <taxon>Eukaryota</taxon>
        <taxon>Metazoa</taxon>
        <taxon>Ecdysozoa</taxon>
        <taxon>Arthropoda</taxon>
        <taxon>Hexapoda</taxon>
        <taxon>Insecta</taxon>
        <taxon>Pterygota</taxon>
        <taxon>Neoptera</taxon>
        <taxon>Endopterygota</taxon>
        <taxon>Coleoptera</taxon>
        <taxon>Polyphaga</taxon>
        <taxon>Cucujiformia</taxon>
        <taxon>Chrysomeloidea</taxon>
        <taxon>Chrysomelidae</taxon>
        <taxon>Bruchinae</taxon>
        <taxon>Bruchini</taxon>
        <taxon>Callosobruchus</taxon>
    </lineage>
</organism>
<gene>
    <name evidence="1" type="ORF">CALMAC_LOCUS327</name>
</gene>
<sequence>RLYSLLNTQDEQSPLAPASNNLTSLVIYTLLESLNNLGAFHWFIRVTGVTFHNRFF</sequence>
<evidence type="ECO:0000313" key="2">
    <source>
        <dbReference type="Proteomes" id="UP000410492"/>
    </source>
</evidence>